<evidence type="ECO:0000313" key="2">
    <source>
        <dbReference type="Proteomes" id="UP000249417"/>
    </source>
</evidence>
<sequence length="129" mass="14829">MRSFDPRHGYDTGGAYERMVAMVQDIKASPATGKSRLVIREKGKSLTHAVIDIDMKVAKDIKTKETYQFSVREKDDSRNPGFQRQRAATFKAYSCEEKPEDYVPGMEHQEVFSRFTGGDRMKNAKRIKF</sequence>
<protein>
    <submittedName>
        <fullName evidence="1">Uncharacterized protein</fullName>
    </submittedName>
</protein>
<evidence type="ECO:0000313" key="1">
    <source>
        <dbReference type="EMBL" id="PZQ45443.1"/>
    </source>
</evidence>
<organism evidence="1 2">
    <name type="scientific">Micavibrio aeruginosavorus</name>
    <dbReference type="NCBI Taxonomy" id="349221"/>
    <lineage>
        <taxon>Bacteria</taxon>
        <taxon>Pseudomonadati</taxon>
        <taxon>Bdellovibrionota</taxon>
        <taxon>Bdellovibrionia</taxon>
        <taxon>Bdellovibrionales</taxon>
        <taxon>Pseudobdellovibrionaceae</taxon>
        <taxon>Micavibrio</taxon>
    </lineage>
</organism>
<accession>A0A2W5PSM7</accession>
<reference evidence="1 2" key="1">
    <citation type="submission" date="2017-08" db="EMBL/GenBank/DDBJ databases">
        <title>Infants hospitalized years apart are colonized by the same room-sourced microbial strains.</title>
        <authorList>
            <person name="Brooks B."/>
            <person name="Olm M.R."/>
            <person name="Firek B.A."/>
            <person name="Baker R."/>
            <person name="Thomas B.C."/>
            <person name="Morowitz M.J."/>
            <person name="Banfield J.F."/>
        </authorList>
    </citation>
    <scope>NUCLEOTIDE SEQUENCE [LARGE SCALE GENOMIC DNA]</scope>
    <source>
        <strain evidence="1">S2_005_002_R2_29</strain>
    </source>
</reference>
<comment type="caution">
    <text evidence="1">The sequence shown here is derived from an EMBL/GenBank/DDBJ whole genome shotgun (WGS) entry which is preliminary data.</text>
</comment>
<dbReference type="EMBL" id="QFQB01000049">
    <property type="protein sequence ID" value="PZQ45443.1"/>
    <property type="molecule type" value="Genomic_DNA"/>
</dbReference>
<gene>
    <name evidence="1" type="ORF">DI551_07405</name>
</gene>
<dbReference type="Proteomes" id="UP000249417">
    <property type="component" value="Unassembled WGS sequence"/>
</dbReference>
<dbReference type="AlphaFoldDB" id="A0A2W5PSM7"/>
<name>A0A2W5PSM7_9BACT</name>
<proteinExistence type="predicted"/>